<protein>
    <submittedName>
        <fullName evidence="1">RHS repeat-associated core domain</fullName>
    </submittedName>
</protein>
<organism evidence="1 2">
    <name type="scientific">Pseudomonas asplenii</name>
    <dbReference type="NCBI Taxonomy" id="53407"/>
    <lineage>
        <taxon>Bacteria</taxon>
        <taxon>Pseudomonadati</taxon>
        <taxon>Pseudomonadota</taxon>
        <taxon>Gammaproteobacteria</taxon>
        <taxon>Pseudomonadales</taxon>
        <taxon>Pseudomonadaceae</taxon>
        <taxon>Pseudomonas</taxon>
    </lineage>
</organism>
<sequence length="357" mass="40246">MLTLPRETLLCRYHYDPLDRLIDCAVSNQANLLRFYCESRLANEIQGAKQTRFFQHDNQLLAQQQRQDNAQDTWLLATDSQRSVLKTLRGAIDHPIAYTPYGHGKITSDLGNLLGFKGERADPITGHYPLGSGYRVFNPVLMRFNSPDSWSPFGAGGINSYLYCLADPVNRVDRDGHISTPSPRTVLPDLWRIKSANSTTKFYTSRLGVNASNEKTLKKTIMRNETGSGWTELTSWPKKNGDARTRMAAGSWLKPEITVTDNKSIRTIKNNNPTLLELAFNQTPGKLLIKPKIHGIPYDVDDRNFENYKRAQAAKLLSSLPSAEEREALSARITEHMEKGLVLGVRPKSSRDNIRTD</sequence>
<dbReference type="Gene3D" id="2.180.10.10">
    <property type="entry name" value="RHS repeat-associated core"/>
    <property type="match status" value="1"/>
</dbReference>
<evidence type="ECO:0000313" key="1">
    <source>
        <dbReference type="EMBL" id="KPA91493.1"/>
    </source>
</evidence>
<reference evidence="1 2" key="1">
    <citation type="journal article" date="2015" name="PLoS ONE">
        <title>Rice-Infecting Pseudomonas Genomes Are Highly Accessorized and Harbor Multiple Putative Virulence Mechanisms to Cause Sheath Brown Rot.</title>
        <authorList>
            <person name="Quibod I.L."/>
            <person name="Grande G."/>
            <person name="Oreiro E.G."/>
            <person name="Borja F.N."/>
            <person name="Dossa G.S."/>
            <person name="Mauleon R."/>
            <person name="Cruz C.V."/>
            <person name="Oliva R."/>
        </authorList>
    </citation>
    <scope>NUCLEOTIDE SEQUENCE [LARGE SCALE GENOMIC DNA]</scope>
    <source>
        <strain evidence="1 2">IRRI 6609</strain>
    </source>
</reference>
<dbReference type="InterPro" id="IPR022385">
    <property type="entry name" value="Rhs_assc_core"/>
</dbReference>
<proteinExistence type="predicted"/>
<dbReference type="AlphaFoldDB" id="A0A0M9GI15"/>
<evidence type="ECO:0000313" key="2">
    <source>
        <dbReference type="Proteomes" id="UP000037931"/>
    </source>
</evidence>
<dbReference type="PATRIC" id="fig|50340.43.peg.5749"/>
<dbReference type="NCBIfam" id="TIGR03696">
    <property type="entry name" value="Rhs_assc_core"/>
    <property type="match status" value="1"/>
</dbReference>
<gene>
    <name evidence="1" type="ORF">PF66_02376</name>
</gene>
<dbReference type="STRING" id="50340.PF66_02376"/>
<dbReference type="Proteomes" id="UP000037931">
    <property type="component" value="Unassembled WGS sequence"/>
</dbReference>
<dbReference type="EMBL" id="JSYZ01000007">
    <property type="protein sequence ID" value="KPA91493.1"/>
    <property type="molecule type" value="Genomic_DNA"/>
</dbReference>
<comment type="caution">
    <text evidence="1">The sequence shown here is derived from an EMBL/GenBank/DDBJ whole genome shotgun (WGS) entry which is preliminary data.</text>
</comment>
<dbReference type="RefSeq" id="WP_054062779.1">
    <property type="nucleotide sequence ID" value="NZ_JSYZ01000007.1"/>
</dbReference>
<dbReference type="OrthoDB" id="5905222at2"/>
<accession>A0A0M9GI15</accession>
<dbReference type="SUPFAM" id="SSF56399">
    <property type="entry name" value="ADP-ribosylation"/>
    <property type="match status" value="1"/>
</dbReference>
<keyword evidence="2" id="KW-1185">Reference proteome</keyword>
<name>A0A0M9GI15_9PSED</name>